<reference evidence="1 2" key="1">
    <citation type="submission" date="2007-07" db="EMBL/GenBank/DDBJ databases">
        <title>Complete sequence of chromosome of Xanthobacter autotrophicus Py2.</title>
        <authorList>
            <consortium name="US DOE Joint Genome Institute"/>
            <person name="Copeland A."/>
            <person name="Lucas S."/>
            <person name="Lapidus A."/>
            <person name="Barry K."/>
            <person name="Glavina del Rio T."/>
            <person name="Hammon N."/>
            <person name="Israni S."/>
            <person name="Dalin E."/>
            <person name="Tice H."/>
            <person name="Pitluck S."/>
            <person name="Sims D."/>
            <person name="Brettin T."/>
            <person name="Bruce D."/>
            <person name="Detter J.C."/>
            <person name="Han C."/>
            <person name="Tapia R."/>
            <person name="Brainard J."/>
            <person name="Schmutz J."/>
            <person name="Larimer F."/>
            <person name="Land M."/>
            <person name="Hauser L."/>
            <person name="Kyrpides N."/>
            <person name="Kim E."/>
            <person name="Ensigns S.A."/>
            <person name="Richardson P."/>
        </authorList>
    </citation>
    <scope>NUCLEOTIDE SEQUENCE [LARGE SCALE GENOMIC DNA]</scope>
    <source>
        <strain evidence="2">ATCC BAA-1158 / Py2</strain>
    </source>
</reference>
<dbReference type="STRING" id="78245.Xaut_0820"/>
<sequence length="84" mass="9598">MLPPRRMLQVMTLRAPGNPAKITGEEREALLESLLLDEPELTFTPRGNPDPRLLRLVGILARQAAQECYAEEVKMSRQRRKRSS</sequence>
<proteinExistence type="predicted"/>
<dbReference type="HOGENOM" id="CLU_193110_0_0_5"/>
<dbReference type="EMBL" id="CP000781">
    <property type="protein sequence ID" value="ABS66071.1"/>
    <property type="molecule type" value="Genomic_DNA"/>
</dbReference>
<organism evidence="1 2">
    <name type="scientific">Xanthobacter autotrophicus (strain ATCC BAA-1158 / Py2)</name>
    <dbReference type="NCBI Taxonomy" id="78245"/>
    <lineage>
        <taxon>Bacteria</taxon>
        <taxon>Pseudomonadati</taxon>
        <taxon>Pseudomonadota</taxon>
        <taxon>Alphaproteobacteria</taxon>
        <taxon>Hyphomicrobiales</taxon>
        <taxon>Xanthobacteraceae</taxon>
        <taxon>Xanthobacter</taxon>
    </lineage>
</organism>
<gene>
    <name evidence="1" type="ordered locus">Xaut_0820</name>
</gene>
<dbReference type="eggNOG" id="ENOG50332DF">
    <property type="taxonomic scope" value="Bacteria"/>
</dbReference>
<dbReference type="KEGG" id="xau:Xaut_0820"/>
<accession>A7IDH8</accession>
<dbReference type="AlphaFoldDB" id="A7IDH8"/>
<protein>
    <submittedName>
        <fullName evidence="1">Uncharacterized protein</fullName>
    </submittedName>
</protein>
<evidence type="ECO:0000313" key="1">
    <source>
        <dbReference type="EMBL" id="ABS66071.1"/>
    </source>
</evidence>
<dbReference type="Proteomes" id="UP000002417">
    <property type="component" value="Chromosome"/>
</dbReference>
<evidence type="ECO:0000313" key="2">
    <source>
        <dbReference type="Proteomes" id="UP000002417"/>
    </source>
</evidence>
<name>A7IDH8_XANP2</name>
<keyword evidence="2" id="KW-1185">Reference proteome</keyword>